<dbReference type="Proteomes" id="UP000008720">
    <property type="component" value="Chromosome"/>
</dbReference>
<dbReference type="Pfam" id="PF14022">
    <property type="entry name" value="DUF4238"/>
    <property type="match status" value="1"/>
</dbReference>
<proteinExistence type="predicted"/>
<dbReference type="RefSeq" id="WP_013452577.1">
    <property type="nucleotide sequence ID" value="NC_014759.1"/>
</dbReference>
<keyword evidence="2" id="KW-1185">Reference proteome</keyword>
<evidence type="ECO:0008006" key="3">
    <source>
        <dbReference type="Google" id="ProtNLM"/>
    </source>
</evidence>
<evidence type="ECO:0000313" key="2">
    <source>
        <dbReference type="Proteomes" id="UP000008720"/>
    </source>
</evidence>
<sequence length="302" mass="36072">MRIDKGHRKNHYVPVWYLKHFTNKEGLIYVFDKQARYRSKEILQKTPNQICYEYNRYLMKFPKGEEITVLETNTYGHFDTRHAKTFHLLNECDLKSNIWSMEVVSSLEEFVPLQYWRSPASDAEFQIKLENAKRLEEFGLSVYKGNSNQPSTDLELHKLILSESNMPQTLRPALAMSSFGKSHPINDKLEWRLIDQNTQKPNLTSDNPIIFENHPKVVEDYRSCAIIPIGKTRTIIRINKELGHFHHNIVWQDMIQIYQAHRYVLSSDKEYLTNCIKEYRNRKYESKIDMLRRYVFDIYKNK</sequence>
<protein>
    <recommendedName>
        <fullName evidence="3">DUF4238 domain-containing protein</fullName>
    </recommendedName>
</protein>
<dbReference type="AlphaFoldDB" id="E4TNG9"/>
<reference evidence="1 2" key="1">
    <citation type="journal article" date="2011" name="Stand. Genomic Sci.">
        <title>Complete genome sequence of Marivirga tractuosa type strain (H-43).</title>
        <authorList>
            <person name="Pagani I."/>
            <person name="Chertkov O."/>
            <person name="Lapidus A."/>
            <person name="Lucas S."/>
            <person name="Del Rio T.G."/>
            <person name="Tice H."/>
            <person name="Copeland A."/>
            <person name="Cheng J.F."/>
            <person name="Nolan M."/>
            <person name="Saunders E."/>
            <person name="Pitluck S."/>
            <person name="Held B."/>
            <person name="Goodwin L."/>
            <person name="Liolios K."/>
            <person name="Ovchinikova G."/>
            <person name="Ivanova N."/>
            <person name="Mavromatis K."/>
            <person name="Pati A."/>
            <person name="Chen A."/>
            <person name="Palaniappan K."/>
            <person name="Land M."/>
            <person name="Hauser L."/>
            <person name="Jeffries C.D."/>
            <person name="Detter J.C."/>
            <person name="Han C."/>
            <person name="Tapia R."/>
            <person name="Ngatchou-Djao O.D."/>
            <person name="Rohde M."/>
            <person name="Goker M."/>
            <person name="Spring S."/>
            <person name="Sikorski J."/>
            <person name="Woyke T."/>
            <person name="Bristow J."/>
            <person name="Eisen J.A."/>
            <person name="Markowitz V."/>
            <person name="Hugenholtz P."/>
            <person name="Klenk H.P."/>
            <person name="Kyrpides N.C."/>
        </authorList>
    </citation>
    <scope>NUCLEOTIDE SEQUENCE [LARGE SCALE GENOMIC DNA]</scope>
    <source>
        <strain evidence="2">ATCC 23168 / DSM 4126 / NBRC 15989 / NCIMB 1408 / VKM B-1430 / H-43</strain>
    </source>
</reference>
<dbReference type="EMBL" id="CP002349">
    <property type="protein sequence ID" value="ADR20426.1"/>
    <property type="molecule type" value="Genomic_DNA"/>
</dbReference>
<gene>
    <name evidence="1" type="ordered locus">Ftrac_0420</name>
</gene>
<name>E4TNG9_MARTH</name>
<accession>E4TNG9</accession>
<dbReference type="KEGG" id="mtt:Ftrac_0420"/>
<organism evidence="1 2">
    <name type="scientific">Marivirga tractuosa (strain ATCC 23168 / DSM 4126 / NBRC 15989 / NCIMB 1408 / VKM B-1430 / H-43)</name>
    <name type="common">Microscilla tractuosa</name>
    <name type="synonym">Flexibacter tractuosus</name>
    <dbReference type="NCBI Taxonomy" id="643867"/>
    <lineage>
        <taxon>Bacteria</taxon>
        <taxon>Pseudomonadati</taxon>
        <taxon>Bacteroidota</taxon>
        <taxon>Cytophagia</taxon>
        <taxon>Cytophagales</taxon>
        <taxon>Marivirgaceae</taxon>
        <taxon>Marivirga</taxon>
    </lineage>
</organism>
<dbReference type="InterPro" id="IPR025332">
    <property type="entry name" value="DUF4238"/>
</dbReference>
<evidence type="ECO:0000313" key="1">
    <source>
        <dbReference type="EMBL" id="ADR20426.1"/>
    </source>
</evidence>
<dbReference type="eggNOG" id="ENOG50339IM">
    <property type="taxonomic scope" value="Bacteria"/>
</dbReference>
<dbReference type="HOGENOM" id="CLU_920724_0_0_10"/>